<dbReference type="Proteomes" id="UP000323707">
    <property type="component" value="Unassembled WGS sequence"/>
</dbReference>
<accession>A0A5M9QTD6</accession>
<evidence type="ECO:0000313" key="2">
    <source>
        <dbReference type="EMBL" id="KAA8710305.1"/>
    </source>
</evidence>
<feature type="transmembrane region" description="Helical" evidence="1">
    <location>
        <begin position="329"/>
        <end position="361"/>
    </location>
</feature>
<name>A0A5M9QTD6_9HELI</name>
<protein>
    <recommendedName>
        <fullName evidence="4">EpsG family protein</fullName>
    </recommendedName>
</protein>
<dbReference type="InterPro" id="IPR049458">
    <property type="entry name" value="EpsG-like"/>
</dbReference>
<sequence>MLVALDSRHCGLYVACLLPYMALPFCPLFSFILAFLLLLACGRELDGLCRIALGVGIILSGSILYASRMYFHWEGDDFIRYFATYRTLLNGDIMQVFSLYKLECALGFWYVVLIALFGELEPASVLFWTIFPAGVLFYIWLEKYAMSELKQSEKSLCLALSLLFFDFYIASEYTRQFFASLVILYALYARTTLGKLFAIALATLFHTSTLLIAPLLFALRHYPRATLAISFAVVVLAGLAFPQILALYNSGALPRELPLFDKLGFYALGFGEFMPNAIELGLVIMVAGLFLLPTNDPIKKRWFFFVVWFVMMYFALHLVIGGIAHRFTILFTTILLGFLLFVGLRRLGIAAVCFGGGALLYKLKTMLFGKEHIYLFDSYGIYGEWFYYIFKEL</sequence>
<feature type="transmembrane region" description="Helical" evidence="1">
    <location>
        <begin position="302"/>
        <end position="323"/>
    </location>
</feature>
<evidence type="ECO:0000256" key="1">
    <source>
        <dbReference type="SAM" id="Phobius"/>
    </source>
</evidence>
<feature type="transmembrane region" description="Helical" evidence="1">
    <location>
        <begin position="51"/>
        <end position="73"/>
    </location>
</feature>
<dbReference type="AlphaFoldDB" id="A0A5M9QTD6"/>
<keyword evidence="1" id="KW-0812">Transmembrane</keyword>
<feature type="transmembrane region" description="Helical" evidence="1">
    <location>
        <begin position="199"/>
        <end position="219"/>
    </location>
</feature>
<dbReference type="RefSeq" id="WP_150337006.1">
    <property type="nucleotide sequence ID" value="NZ_VXKE01000008.1"/>
</dbReference>
<feature type="transmembrane region" description="Helical" evidence="1">
    <location>
        <begin position="226"/>
        <end position="245"/>
    </location>
</feature>
<reference evidence="2 3" key="1">
    <citation type="submission" date="2019-09" db="EMBL/GenBank/DDBJ databases">
        <title>Draft genome sequence of various Type strains from the CCUG.</title>
        <authorList>
            <person name="Pineiro-Iglesias B."/>
            <person name="Tunovic T."/>
            <person name="Unosson C."/>
            <person name="Inganas E."/>
            <person name="Ohlen M."/>
            <person name="Cardew S."/>
            <person name="Jensie-Markopoulos S."/>
            <person name="Salva-Serra F."/>
            <person name="Jaen-Luchoro D."/>
            <person name="Karlsson R."/>
            <person name="Svensson-Stadler L."/>
            <person name="Chun J."/>
            <person name="Moore E."/>
        </authorList>
    </citation>
    <scope>NUCLEOTIDE SEQUENCE [LARGE SCALE GENOMIC DNA]</scope>
    <source>
        <strain evidence="2 3">CCUG 32756T</strain>
    </source>
</reference>
<comment type="caution">
    <text evidence="2">The sequence shown here is derived from an EMBL/GenBank/DDBJ whole genome shotgun (WGS) entry which is preliminary data.</text>
</comment>
<proteinExistence type="predicted"/>
<feature type="transmembrane region" description="Helical" evidence="1">
    <location>
        <begin position="93"/>
        <end position="118"/>
    </location>
</feature>
<feature type="transmembrane region" description="Helical" evidence="1">
    <location>
        <begin position="125"/>
        <end position="141"/>
    </location>
</feature>
<gene>
    <name evidence="2" type="ORF">F4V45_03045</name>
</gene>
<feature type="transmembrane region" description="Helical" evidence="1">
    <location>
        <begin position="265"/>
        <end position="290"/>
    </location>
</feature>
<evidence type="ECO:0008006" key="4">
    <source>
        <dbReference type="Google" id="ProtNLM"/>
    </source>
</evidence>
<feature type="transmembrane region" description="Helical" evidence="1">
    <location>
        <begin position="153"/>
        <end position="170"/>
    </location>
</feature>
<dbReference type="Pfam" id="PF14897">
    <property type="entry name" value="EpsG"/>
    <property type="match status" value="1"/>
</dbReference>
<dbReference type="EMBL" id="VXKE01000008">
    <property type="protein sequence ID" value="KAA8710305.1"/>
    <property type="molecule type" value="Genomic_DNA"/>
</dbReference>
<keyword evidence="1" id="KW-1133">Transmembrane helix</keyword>
<evidence type="ECO:0000313" key="3">
    <source>
        <dbReference type="Proteomes" id="UP000323707"/>
    </source>
</evidence>
<organism evidence="2 3">
    <name type="scientific">Helicobacter canis</name>
    <dbReference type="NCBI Taxonomy" id="29419"/>
    <lineage>
        <taxon>Bacteria</taxon>
        <taxon>Pseudomonadati</taxon>
        <taxon>Campylobacterota</taxon>
        <taxon>Epsilonproteobacteria</taxon>
        <taxon>Campylobacterales</taxon>
        <taxon>Helicobacteraceae</taxon>
        <taxon>Helicobacter</taxon>
    </lineage>
</organism>
<keyword evidence="1" id="KW-0472">Membrane</keyword>
<feature type="transmembrane region" description="Helical" evidence="1">
    <location>
        <begin position="12"/>
        <end position="39"/>
    </location>
</feature>